<dbReference type="EMBL" id="FZNY01000002">
    <property type="protein sequence ID" value="SNR74377.1"/>
    <property type="molecule type" value="Genomic_DNA"/>
</dbReference>
<feature type="domain" description="HYR" evidence="2">
    <location>
        <begin position="323"/>
        <end position="400"/>
    </location>
</feature>
<dbReference type="GO" id="GO:0005975">
    <property type="term" value="P:carbohydrate metabolic process"/>
    <property type="evidence" value="ECO:0007669"/>
    <property type="project" value="UniProtKB-ARBA"/>
</dbReference>
<keyword evidence="1" id="KW-0677">Repeat</keyword>
<dbReference type="Gene3D" id="2.60.120.200">
    <property type="match status" value="1"/>
</dbReference>
<dbReference type="PANTHER" id="PTHR42535:SF2">
    <property type="entry name" value="CHROMOSOME UNDETERMINED SCAFFOLD_146, WHOLE GENOME SHOTGUN SEQUENCE"/>
    <property type="match status" value="1"/>
</dbReference>
<dbReference type="InterPro" id="IPR013320">
    <property type="entry name" value="ConA-like_dom_sf"/>
</dbReference>
<accession>A0A238YTC1</accession>
<sequence length="546" mass="61978">MLKKSNILLAKILTLISVSITSFSFGQKDLLLHFTFNHDVENKSSYNLTVEKFGNTSFTEGRNGLACNALEFNGSNYLSVLHDDAFNQIKNEFTVTSWLKVSKTTNDDHWITLICKGDDLNETTSNPHFRAQAFQNNYQSTVSVNTEFTEYDFDFAKHKIETDKWFHFSLVCSQNIVSVYFNGNKVWSFQYYNNFNSNFSPLYIGRDIPGADEFFVGAIDDLKLFNRSLSETEIINEMYTINDVDFSNEITCSNNIKVYCSKNSCDAEVDYLTTSNSPCVNSKSSVVKGLPSGSLFPVGINKVVLKKTNNNRTKFCQFTIEVIDTISPIINCPKDTVIIAKSLPVKVFTKQPLVYDNCSAINLKKLDTLFTDYGKHHKFYYATDDSGNTSMCEQIIEIKKETAELPPISKPKPTKPIIKDSIITKDSFELTKKIHTVFLYDHKYEDGDIISLFFNSEEIIHKKKIYNKDNKKKDVITAKIELKTGSNFLTIKAWNTGTKGLNTVSIEIYEGEATRKDFLSKRKSPVYNNTIDSEIGIASAINLILK</sequence>
<protein>
    <submittedName>
        <fullName evidence="3">HYR domain-containing protein</fullName>
    </submittedName>
</protein>
<gene>
    <name evidence="3" type="ORF">SAMN06265376_102349</name>
</gene>
<dbReference type="PANTHER" id="PTHR42535">
    <property type="entry name" value="OOKINETE PROTEIN, PUTATIVE-RELATED"/>
    <property type="match status" value="1"/>
</dbReference>
<proteinExistence type="predicted"/>
<organism evidence="3 4">
    <name type="scientific">Dokdonia pacifica</name>
    <dbReference type="NCBI Taxonomy" id="1627892"/>
    <lineage>
        <taxon>Bacteria</taxon>
        <taxon>Pseudomonadati</taxon>
        <taxon>Bacteroidota</taxon>
        <taxon>Flavobacteriia</taxon>
        <taxon>Flavobacteriales</taxon>
        <taxon>Flavobacteriaceae</taxon>
        <taxon>Dokdonia</taxon>
    </lineage>
</organism>
<dbReference type="Pfam" id="PF02494">
    <property type="entry name" value="HYR"/>
    <property type="match status" value="1"/>
</dbReference>
<evidence type="ECO:0000313" key="3">
    <source>
        <dbReference type="EMBL" id="SNR74377.1"/>
    </source>
</evidence>
<dbReference type="PROSITE" id="PS50825">
    <property type="entry name" value="HYR"/>
    <property type="match status" value="1"/>
</dbReference>
<evidence type="ECO:0000313" key="4">
    <source>
        <dbReference type="Proteomes" id="UP000198379"/>
    </source>
</evidence>
<dbReference type="InterPro" id="IPR003410">
    <property type="entry name" value="HYR_dom"/>
</dbReference>
<reference evidence="3 4" key="1">
    <citation type="submission" date="2017-06" db="EMBL/GenBank/DDBJ databases">
        <authorList>
            <person name="Kim H.J."/>
            <person name="Triplett B.A."/>
        </authorList>
    </citation>
    <scope>NUCLEOTIDE SEQUENCE [LARGE SCALE GENOMIC DNA]</scope>
    <source>
        <strain evidence="3 4">DSM 25597</strain>
    </source>
</reference>
<name>A0A238YTC1_9FLAO</name>
<dbReference type="AlphaFoldDB" id="A0A238YTC1"/>
<dbReference type="Pfam" id="PF13385">
    <property type="entry name" value="Laminin_G_3"/>
    <property type="match status" value="1"/>
</dbReference>
<evidence type="ECO:0000256" key="1">
    <source>
        <dbReference type="ARBA" id="ARBA00022737"/>
    </source>
</evidence>
<dbReference type="GO" id="GO:0004553">
    <property type="term" value="F:hydrolase activity, hydrolyzing O-glycosyl compounds"/>
    <property type="evidence" value="ECO:0007669"/>
    <property type="project" value="UniProtKB-ARBA"/>
</dbReference>
<keyword evidence="4" id="KW-1185">Reference proteome</keyword>
<dbReference type="SUPFAM" id="SSF49899">
    <property type="entry name" value="Concanavalin A-like lectins/glucanases"/>
    <property type="match status" value="1"/>
</dbReference>
<evidence type="ECO:0000259" key="2">
    <source>
        <dbReference type="PROSITE" id="PS50825"/>
    </source>
</evidence>
<dbReference type="RefSeq" id="WP_089371103.1">
    <property type="nucleotide sequence ID" value="NZ_BMEP01000001.1"/>
</dbReference>
<dbReference type="OrthoDB" id="9805017at2"/>
<dbReference type="Proteomes" id="UP000198379">
    <property type="component" value="Unassembled WGS sequence"/>
</dbReference>